<evidence type="ECO:0000256" key="1">
    <source>
        <dbReference type="ARBA" id="ARBA00000085"/>
    </source>
</evidence>
<dbReference type="PANTHER" id="PTHR45436">
    <property type="entry name" value="SENSOR HISTIDINE KINASE YKOH"/>
    <property type="match status" value="1"/>
</dbReference>
<keyword evidence="4" id="KW-0808">Transferase</keyword>
<dbReference type="GO" id="GO:0004673">
    <property type="term" value="F:protein histidine kinase activity"/>
    <property type="evidence" value="ECO:0007669"/>
    <property type="project" value="UniProtKB-EC"/>
</dbReference>
<gene>
    <name evidence="11" type="ORF">SLUN_35165</name>
</gene>
<comment type="catalytic activity">
    <reaction evidence="1">
        <text>ATP + protein L-histidine = ADP + protein N-phospho-L-histidine.</text>
        <dbReference type="EC" id="2.7.13.3"/>
    </reaction>
</comment>
<dbReference type="GO" id="GO:0000160">
    <property type="term" value="P:phosphorelay signal transduction system"/>
    <property type="evidence" value="ECO:0007669"/>
    <property type="project" value="TreeGrafter"/>
</dbReference>
<dbReference type="GO" id="GO:0005886">
    <property type="term" value="C:plasma membrane"/>
    <property type="evidence" value="ECO:0007669"/>
    <property type="project" value="TreeGrafter"/>
</dbReference>
<accession>A0A2R4TC46</accession>
<evidence type="ECO:0000313" key="12">
    <source>
        <dbReference type="Proteomes" id="UP000244201"/>
    </source>
</evidence>
<keyword evidence="11" id="KW-0067">ATP-binding</keyword>
<evidence type="ECO:0000256" key="3">
    <source>
        <dbReference type="ARBA" id="ARBA00022553"/>
    </source>
</evidence>
<dbReference type="Pfam" id="PF02518">
    <property type="entry name" value="HATPase_c"/>
    <property type="match status" value="1"/>
</dbReference>
<keyword evidence="11" id="KW-0547">Nucleotide-binding</keyword>
<organism evidence="11 12">
    <name type="scientific">Streptomyces lunaelactis</name>
    <dbReference type="NCBI Taxonomy" id="1535768"/>
    <lineage>
        <taxon>Bacteria</taxon>
        <taxon>Bacillati</taxon>
        <taxon>Actinomycetota</taxon>
        <taxon>Actinomycetes</taxon>
        <taxon>Kitasatosporales</taxon>
        <taxon>Streptomycetaceae</taxon>
        <taxon>Streptomyces</taxon>
    </lineage>
</organism>
<sequence length="595" mass="63375">MGPGRSTEVPVPARSPGEPELTMLPLRVALQSQRVTERCVARGRSLAAGGVTTDAISNRPVGGTHRNTCARPSEVPTVLVGAPHHPQSTNSRLFRDPSMVRAGSTPRALPRAVAPAWLISPGVLAGACGVALIFVPAQIRTSVAWCGLVAVVLTAVTSAETARRVRSAEAARYARASADVQQYYAQREAALFGRLSDQRATTVWLAEELLPAAVARLQKGEPASEILQSVTFGEHLESEFAEALRAALRTLLEAVEAEEHTRDSSQRALVAIARRVQAIVHQLAKDLRDMQILHGTDVVVSHGLQDIDHRNALIGRLAASIAVLGDARPGRQWAKAIPLYDVVRGAMSRIVDYPRVKLQSVTEVAVIGQGAEPLIHLLAELLDNATTCSPPHTPVEVTASEVPSGIAIEIEDRGVGLTEEVRQRIDRVMAQASSGIDLADLGEATQLGLSVVSRLARENGFDVDLRTSAYGGVRAVVLVPRRLITTVQQSAPKAQQFAPKHTGAPIVPRPTMTRDAAADSVEVKQTVNGLPQRRRESPVPTPVVRTTPHPPAAPAASPGTAGAPRQPGLMWEAFSGEKRPSTDPSIQTSEPSEGE</sequence>
<dbReference type="InterPro" id="IPR005467">
    <property type="entry name" value="His_kinase_dom"/>
</dbReference>
<dbReference type="SMART" id="SM00387">
    <property type="entry name" value="HATPase_c"/>
    <property type="match status" value="1"/>
</dbReference>
<evidence type="ECO:0000256" key="4">
    <source>
        <dbReference type="ARBA" id="ARBA00022679"/>
    </source>
</evidence>
<dbReference type="EMBL" id="CP026304">
    <property type="protein sequence ID" value="AVZ76677.1"/>
    <property type="molecule type" value="Genomic_DNA"/>
</dbReference>
<feature type="transmembrane region" description="Helical" evidence="9">
    <location>
        <begin position="116"/>
        <end position="136"/>
    </location>
</feature>
<dbReference type="SUPFAM" id="SSF55874">
    <property type="entry name" value="ATPase domain of HSP90 chaperone/DNA topoisomerase II/histidine kinase"/>
    <property type="match status" value="1"/>
</dbReference>
<dbReference type="EC" id="2.7.13.3" evidence="2"/>
<evidence type="ECO:0000256" key="5">
    <source>
        <dbReference type="ARBA" id="ARBA00022692"/>
    </source>
</evidence>
<dbReference type="GO" id="GO:0005524">
    <property type="term" value="F:ATP binding"/>
    <property type="evidence" value="ECO:0007669"/>
    <property type="project" value="UniProtKB-KW"/>
</dbReference>
<feature type="transmembrane region" description="Helical" evidence="9">
    <location>
        <begin position="142"/>
        <end position="162"/>
    </location>
</feature>
<keyword evidence="5 9" id="KW-0812">Transmembrane</keyword>
<keyword evidence="6" id="KW-0418">Kinase</keyword>
<dbReference type="PROSITE" id="PS50109">
    <property type="entry name" value="HIS_KIN"/>
    <property type="match status" value="1"/>
</dbReference>
<evidence type="ECO:0000256" key="2">
    <source>
        <dbReference type="ARBA" id="ARBA00012438"/>
    </source>
</evidence>
<dbReference type="InterPro" id="IPR003594">
    <property type="entry name" value="HATPase_dom"/>
</dbReference>
<protein>
    <recommendedName>
        <fullName evidence="2">histidine kinase</fullName>
        <ecNumber evidence="2">2.7.13.3</ecNumber>
    </recommendedName>
</protein>
<dbReference type="Gene3D" id="3.30.565.10">
    <property type="entry name" value="Histidine kinase-like ATPase, C-terminal domain"/>
    <property type="match status" value="1"/>
</dbReference>
<name>A0A2R4TC46_9ACTN</name>
<keyword evidence="12" id="KW-1185">Reference proteome</keyword>
<dbReference type="Proteomes" id="UP000244201">
    <property type="component" value="Chromosome"/>
</dbReference>
<feature type="domain" description="Histidine kinase" evidence="10">
    <location>
        <begin position="374"/>
        <end position="483"/>
    </location>
</feature>
<evidence type="ECO:0000259" key="10">
    <source>
        <dbReference type="PROSITE" id="PS50109"/>
    </source>
</evidence>
<evidence type="ECO:0000256" key="7">
    <source>
        <dbReference type="ARBA" id="ARBA00022989"/>
    </source>
</evidence>
<feature type="compositionally biased region" description="Low complexity" evidence="8">
    <location>
        <begin position="554"/>
        <end position="565"/>
    </location>
</feature>
<keyword evidence="3" id="KW-0597">Phosphoprotein</keyword>
<evidence type="ECO:0000313" key="11">
    <source>
        <dbReference type="EMBL" id="AVZ76677.1"/>
    </source>
</evidence>
<evidence type="ECO:0000256" key="8">
    <source>
        <dbReference type="SAM" id="MobiDB-lite"/>
    </source>
</evidence>
<feature type="region of interest" description="Disordered" evidence="8">
    <location>
        <begin position="491"/>
        <end position="595"/>
    </location>
</feature>
<reference evidence="11 12" key="1">
    <citation type="submission" date="2018-01" db="EMBL/GenBank/DDBJ databases">
        <title>Complete genome sequence of Streptomyces lunaelactis MM109T, a Ferroverdin A producer isolated from cave moonmilk deposits.</title>
        <authorList>
            <person name="Naome A."/>
            <person name="Martinet L."/>
            <person name="Maciejewska M."/>
            <person name="Anderssen S."/>
            <person name="Adam D."/>
            <person name="Tenconi E."/>
            <person name="Deflandre B."/>
            <person name="Arguelles-Arias A."/>
            <person name="Calusinska M."/>
            <person name="Copieters W."/>
            <person name="Karim L."/>
            <person name="Hanikenne M."/>
            <person name="Baurain D."/>
            <person name="van Wezel G."/>
            <person name="Smargiasso N."/>
            <person name="de Pauw E."/>
            <person name="Delfosse P."/>
            <person name="Rigali S."/>
        </authorList>
    </citation>
    <scope>NUCLEOTIDE SEQUENCE [LARGE SCALE GENOMIC DNA]</scope>
    <source>
        <strain evidence="11 12">MM109</strain>
    </source>
</reference>
<feature type="compositionally biased region" description="Polar residues" evidence="8">
    <location>
        <begin position="582"/>
        <end position="595"/>
    </location>
</feature>
<dbReference type="PANTHER" id="PTHR45436:SF5">
    <property type="entry name" value="SENSOR HISTIDINE KINASE TRCS"/>
    <property type="match status" value="1"/>
</dbReference>
<keyword evidence="7 9" id="KW-1133">Transmembrane helix</keyword>
<dbReference type="AlphaFoldDB" id="A0A2R4TC46"/>
<dbReference type="InterPro" id="IPR036890">
    <property type="entry name" value="HATPase_C_sf"/>
</dbReference>
<keyword evidence="9" id="KW-0472">Membrane</keyword>
<dbReference type="KEGG" id="slk:SLUN_35165"/>
<proteinExistence type="predicted"/>
<dbReference type="InterPro" id="IPR050428">
    <property type="entry name" value="TCS_sensor_his_kinase"/>
</dbReference>
<evidence type="ECO:0000256" key="6">
    <source>
        <dbReference type="ARBA" id="ARBA00022777"/>
    </source>
</evidence>
<evidence type="ECO:0000256" key="9">
    <source>
        <dbReference type="SAM" id="Phobius"/>
    </source>
</evidence>